<comment type="caution">
    <text evidence="1">The sequence shown here is derived from an EMBL/GenBank/DDBJ whole genome shotgun (WGS) entry which is preliminary data.</text>
</comment>
<organism evidence="1 2">
    <name type="scientific">Proteiniclasticum aestuarii</name>
    <dbReference type="NCBI Taxonomy" id="2817862"/>
    <lineage>
        <taxon>Bacteria</taxon>
        <taxon>Bacillati</taxon>
        <taxon>Bacillota</taxon>
        <taxon>Clostridia</taxon>
        <taxon>Eubacteriales</taxon>
        <taxon>Clostridiaceae</taxon>
        <taxon>Proteiniclasticum</taxon>
    </lineage>
</organism>
<keyword evidence="2" id="KW-1185">Reference proteome</keyword>
<sequence>MKKWLYAMIIVIVLAAAFTANYLTSSFSLGDSTKLSREALDIGENYYLSYGLHWEGYLRPEMIELDMRSKDGSLISKMHDQVEVEYFIDKKKHTGAMDESEYQKYRSEGLIDYVLVQDAPVEEDNQLVLRVLVKNEAYIETVDTMILRYKILGIPKEQILKFDGFLEMEEDF</sequence>
<gene>
    <name evidence="1" type="ORF">J3A84_12470</name>
</gene>
<evidence type="ECO:0000313" key="1">
    <source>
        <dbReference type="EMBL" id="MBO1265846.1"/>
    </source>
</evidence>
<dbReference type="AlphaFoldDB" id="A0A939KK90"/>
<evidence type="ECO:0000313" key="2">
    <source>
        <dbReference type="Proteomes" id="UP000664218"/>
    </source>
</evidence>
<accession>A0A939KK90</accession>
<dbReference type="EMBL" id="JAFNJU010000010">
    <property type="protein sequence ID" value="MBO1265846.1"/>
    <property type="molecule type" value="Genomic_DNA"/>
</dbReference>
<dbReference type="RefSeq" id="WP_207600372.1">
    <property type="nucleotide sequence ID" value="NZ_JAFNJU010000010.1"/>
</dbReference>
<name>A0A939KK90_9CLOT</name>
<dbReference type="Proteomes" id="UP000664218">
    <property type="component" value="Unassembled WGS sequence"/>
</dbReference>
<reference evidence="1" key="1">
    <citation type="submission" date="2021-03" db="EMBL/GenBank/DDBJ databases">
        <title>Proteiniclasticum marinus sp. nov., isolated from tidal flat sediment.</title>
        <authorList>
            <person name="Namirimu T."/>
            <person name="Yang J.-A."/>
            <person name="Yang S.-H."/>
            <person name="Kim Y.-J."/>
            <person name="Kwon K.K."/>
        </authorList>
    </citation>
    <scope>NUCLEOTIDE SEQUENCE</scope>
    <source>
        <strain evidence="1">SCR006</strain>
    </source>
</reference>
<proteinExistence type="predicted"/>
<protein>
    <submittedName>
        <fullName evidence="1">Uncharacterized protein</fullName>
    </submittedName>
</protein>